<evidence type="ECO:0000313" key="3">
    <source>
        <dbReference type="EMBL" id="SFY39347.1"/>
    </source>
</evidence>
<dbReference type="Pfam" id="PF19054">
    <property type="entry name" value="DUF5753"/>
    <property type="match status" value="1"/>
</dbReference>
<dbReference type="RefSeq" id="WP_072488342.1">
    <property type="nucleotide sequence ID" value="NZ_CP108276.1"/>
</dbReference>
<evidence type="ECO:0000313" key="4">
    <source>
        <dbReference type="Proteomes" id="UP000181909"/>
    </source>
</evidence>
<evidence type="ECO:0000256" key="1">
    <source>
        <dbReference type="SAM" id="MobiDB-lite"/>
    </source>
</evidence>
<dbReference type="GO" id="GO:0003677">
    <property type="term" value="F:DNA binding"/>
    <property type="evidence" value="ECO:0007669"/>
    <property type="project" value="InterPro"/>
</dbReference>
<gene>
    <name evidence="3" type="ORF">SAMN02787144_102368</name>
</gene>
<dbReference type="EMBL" id="FPJO01000023">
    <property type="protein sequence ID" value="SFY39347.1"/>
    <property type="molecule type" value="Genomic_DNA"/>
</dbReference>
<dbReference type="InterPro" id="IPR001387">
    <property type="entry name" value="Cro/C1-type_HTH"/>
</dbReference>
<protein>
    <submittedName>
        <fullName evidence="3">Helix-turn-helix domain-containing protein</fullName>
    </submittedName>
</protein>
<dbReference type="InterPro" id="IPR043917">
    <property type="entry name" value="DUF5753"/>
</dbReference>
<feature type="region of interest" description="Disordered" evidence="1">
    <location>
        <begin position="1"/>
        <end position="26"/>
    </location>
</feature>
<accession>A0A1K2EV57</accession>
<feature type="compositionally biased region" description="Acidic residues" evidence="1">
    <location>
        <begin position="14"/>
        <end position="26"/>
    </location>
</feature>
<dbReference type="Pfam" id="PF13560">
    <property type="entry name" value="HTH_31"/>
    <property type="match status" value="1"/>
</dbReference>
<dbReference type="Gene3D" id="1.10.260.40">
    <property type="entry name" value="lambda repressor-like DNA-binding domains"/>
    <property type="match status" value="1"/>
</dbReference>
<proteinExistence type="predicted"/>
<reference evidence="3 4" key="1">
    <citation type="submission" date="2016-11" db="EMBL/GenBank/DDBJ databases">
        <authorList>
            <person name="Jaros S."/>
            <person name="Januszkiewicz K."/>
            <person name="Wedrychowicz H."/>
        </authorList>
    </citation>
    <scope>NUCLEOTIDE SEQUENCE [LARGE SCALE GENOMIC DNA]</scope>
    <source>
        <strain evidence="3 4">OK807</strain>
    </source>
</reference>
<organism evidence="3 4">
    <name type="scientific">Streptomyces atratus</name>
    <dbReference type="NCBI Taxonomy" id="1893"/>
    <lineage>
        <taxon>Bacteria</taxon>
        <taxon>Bacillati</taxon>
        <taxon>Actinomycetota</taxon>
        <taxon>Actinomycetes</taxon>
        <taxon>Kitasatosporales</taxon>
        <taxon>Streptomycetaceae</taxon>
        <taxon>Streptomyces</taxon>
    </lineage>
</organism>
<evidence type="ECO:0000259" key="2">
    <source>
        <dbReference type="SMART" id="SM00530"/>
    </source>
</evidence>
<feature type="domain" description="HTH cro/C1-type" evidence="2">
    <location>
        <begin position="39"/>
        <end position="94"/>
    </location>
</feature>
<dbReference type="AlphaFoldDB" id="A0A1K2EV57"/>
<dbReference type="STRING" id="1893.SAMN02787144_102368"/>
<dbReference type="SMART" id="SM00530">
    <property type="entry name" value="HTH_XRE"/>
    <property type="match status" value="1"/>
</dbReference>
<dbReference type="InterPro" id="IPR010982">
    <property type="entry name" value="Lambda_DNA-bd_dom_sf"/>
</dbReference>
<name>A0A1K2EV57_STRAR</name>
<dbReference type="SUPFAM" id="SSF47413">
    <property type="entry name" value="lambda repressor-like DNA-binding domains"/>
    <property type="match status" value="1"/>
</dbReference>
<dbReference type="Proteomes" id="UP000181909">
    <property type="component" value="Unassembled WGS sequence"/>
</dbReference>
<dbReference type="OrthoDB" id="3669136at2"/>
<dbReference type="CDD" id="cd00093">
    <property type="entry name" value="HTH_XRE"/>
    <property type="match status" value="1"/>
</dbReference>
<sequence>MSVDETGTERGDAGADESGWDVDPDDESGAAVVAAVGRQIKAWREAAGLRAGEFGAAIGYGEDQIYKVEGGRRIPRPELLDRADEVLGARGKIAAMKQDVAEVRYPKKIRDLAKLEGRAVELSAYGDHNLHGLLQTAEYARALFEMRLPPYEPDEIERAVAGRMARQAIFERAPAPALSFVQEETTLRRPLGGTMVLRRQLEHLLLVGQLRNVSIQVMPTAREEHAGMQGETQVLKFKDGTAMGRSEGAFNGRAVSDPKQLRILELRHGMIRAQALTPRESLAFIEQLLGET</sequence>